<dbReference type="SUPFAM" id="SSF48695">
    <property type="entry name" value="Multiheme cytochromes"/>
    <property type="match status" value="1"/>
</dbReference>
<keyword evidence="10" id="KW-0408">Iron</keyword>
<dbReference type="InterPro" id="IPR005126">
    <property type="entry name" value="NapC/NirT_cyt_c_N"/>
</dbReference>
<proteinExistence type="inferred from homology"/>
<accession>A0ABS1JP14</accession>
<dbReference type="EMBL" id="JAEQND010000006">
    <property type="protein sequence ID" value="MBL0426008.1"/>
    <property type="molecule type" value="Genomic_DNA"/>
</dbReference>
<evidence type="ECO:0000256" key="10">
    <source>
        <dbReference type="ARBA" id="ARBA00023004"/>
    </source>
</evidence>
<gene>
    <name evidence="14" type="primary">nrfH</name>
    <name evidence="14" type="ORF">JI746_12915</name>
</gene>
<comment type="similarity">
    <text evidence="2">Belongs to the NapC/NirT/NrfH family.</text>
</comment>
<evidence type="ECO:0000313" key="14">
    <source>
        <dbReference type="EMBL" id="MBL0426008.1"/>
    </source>
</evidence>
<keyword evidence="14" id="KW-0560">Oxidoreductase</keyword>
<organism evidence="14 15">
    <name type="scientific">Ramlibacter alkalitolerans</name>
    <dbReference type="NCBI Taxonomy" id="2039631"/>
    <lineage>
        <taxon>Bacteria</taxon>
        <taxon>Pseudomonadati</taxon>
        <taxon>Pseudomonadota</taxon>
        <taxon>Betaproteobacteria</taxon>
        <taxon>Burkholderiales</taxon>
        <taxon>Comamonadaceae</taxon>
        <taxon>Ramlibacter</taxon>
    </lineage>
</organism>
<evidence type="ECO:0000256" key="1">
    <source>
        <dbReference type="ARBA" id="ARBA00004236"/>
    </source>
</evidence>
<reference evidence="14 15" key="1">
    <citation type="journal article" date="2017" name="Int. J. Syst. Evol. Microbiol.">
        <title>Ramlibacter alkalitolerans sp. nov., alkali-tolerant bacterium isolated from soil of ginseng.</title>
        <authorList>
            <person name="Lee D.H."/>
            <person name="Cha C.J."/>
        </authorList>
    </citation>
    <scope>NUCLEOTIDE SEQUENCE [LARGE SCALE GENOMIC DNA]</scope>
    <source>
        <strain evidence="14 15">KACC 19305</strain>
    </source>
</reference>
<name>A0ABS1JP14_9BURK</name>
<keyword evidence="15" id="KW-1185">Reference proteome</keyword>
<keyword evidence="9 12" id="KW-1133">Transmembrane helix</keyword>
<dbReference type="InterPro" id="IPR051174">
    <property type="entry name" value="Cytochrome_c-type_ET"/>
</dbReference>
<comment type="caution">
    <text evidence="14">The sequence shown here is derived from an EMBL/GenBank/DDBJ whole genome shotgun (WGS) entry which is preliminary data.</text>
</comment>
<dbReference type="PANTHER" id="PTHR30333">
    <property type="entry name" value="CYTOCHROME C-TYPE PROTEIN"/>
    <property type="match status" value="1"/>
</dbReference>
<evidence type="ECO:0000256" key="8">
    <source>
        <dbReference type="ARBA" id="ARBA00022982"/>
    </source>
</evidence>
<sequence length="170" mass="18106">MVTAQAAPQRGIAGSTPWLVALGLFAGAALGIAGYAMVYAEGLSYLSSEPKVCANCHIMQAQYDAWQKASHHHVAVCNDCHLPRGFVGQYYAKARNGFNHAKAYTLQDFDEPIAIKAFNSDIVQDNCLACHRDLVHDAVMERGPAEEASCVHCHAGAGHGERAGLGGPQT</sequence>
<evidence type="ECO:0000256" key="2">
    <source>
        <dbReference type="ARBA" id="ARBA00007395"/>
    </source>
</evidence>
<dbReference type="Proteomes" id="UP000622707">
    <property type="component" value="Unassembled WGS sequence"/>
</dbReference>
<dbReference type="EC" id="1.7.2.2" evidence="14"/>
<evidence type="ECO:0000256" key="11">
    <source>
        <dbReference type="ARBA" id="ARBA00023136"/>
    </source>
</evidence>
<dbReference type="InterPro" id="IPR036280">
    <property type="entry name" value="Multihaem_cyt_sf"/>
</dbReference>
<keyword evidence="3" id="KW-0813">Transport</keyword>
<evidence type="ECO:0000259" key="13">
    <source>
        <dbReference type="Pfam" id="PF03264"/>
    </source>
</evidence>
<feature type="transmembrane region" description="Helical" evidence="12">
    <location>
        <begin position="18"/>
        <end position="38"/>
    </location>
</feature>
<dbReference type="InterPro" id="IPR038266">
    <property type="entry name" value="NapC/NirT_cytc_sf"/>
</dbReference>
<feature type="domain" description="NapC/NirT cytochrome c N-terminal" evidence="13">
    <location>
        <begin position="22"/>
        <end position="159"/>
    </location>
</feature>
<evidence type="ECO:0000256" key="12">
    <source>
        <dbReference type="SAM" id="Phobius"/>
    </source>
</evidence>
<protein>
    <submittedName>
        <fullName evidence="14">Cytochrome c nitrite reductase small subunit</fullName>
        <ecNumber evidence="14">1.7.2.2</ecNumber>
    </submittedName>
</protein>
<dbReference type="Gene3D" id="1.10.3820.10">
    <property type="entry name" value="Di-heme elbow motif domain"/>
    <property type="match status" value="1"/>
</dbReference>
<dbReference type="Pfam" id="PF03264">
    <property type="entry name" value="Cytochrom_NNT"/>
    <property type="match status" value="1"/>
</dbReference>
<evidence type="ECO:0000256" key="4">
    <source>
        <dbReference type="ARBA" id="ARBA00022475"/>
    </source>
</evidence>
<dbReference type="GO" id="GO:0042279">
    <property type="term" value="F:nitrite reductase (cytochrome, ammonia-forming) activity"/>
    <property type="evidence" value="ECO:0007669"/>
    <property type="project" value="UniProtKB-EC"/>
</dbReference>
<evidence type="ECO:0000256" key="5">
    <source>
        <dbReference type="ARBA" id="ARBA00022617"/>
    </source>
</evidence>
<keyword evidence="11 12" id="KW-0472">Membrane</keyword>
<evidence type="ECO:0000256" key="3">
    <source>
        <dbReference type="ARBA" id="ARBA00022448"/>
    </source>
</evidence>
<evidence type="ECO:0000256" key="9">
    <source>
        <dbReference type="ARBA" id="ARBA00022989"/>
    </source>
</evidence>
<keyword evidence="8" id="KW-0249">Electron transport</keyword>
<evidence type="ECO:0000313" key="15">
    <source>
        <dbReference type="Proteomes" id="UP000622707"/>
    </source>
</evidence>
<dbReference type="PANTHER" id="PTHR30333:SF1">
    <property type="entry name" value="CYTOCHROME C-TYPE PROTEIN NAPC"/>
    <property type="match status" value="1"/>
</dbReference>
<keyword evidence="6 12" id="KW-0812">Transmembrane</keyword>
<dbReference type="RefSeq" id="WP_201689960.1">
    <property type="nucleotide sequence ID" value="NZ_JAEQND010000006.1"/>
</dbReference>
<evidence type="ECO:0000256" key="7">
    <source>
        <dbReference type="ARBA" id="ARBA00022723"/>
    </source>
</evidence>
<comment type="subcellular location">
    <subcellularLocation>
        <location evidence="1">Cell membrane</location>
    </subcellularLocation>
</comment>
<keyword evidence="4" id="KW-1003">Cell membrane</keyword>
<evidence type="ECO:0000256" key="6">
    <source>
        <dbReference type="ARBA" id="ARBA00022692"/>
    </source>
</evidence>
<dbReference type="InterPro" id="IPR017571">
    <property type="entry name" value="NrfH"/>
</dbReference>
<dbReference type="NCBIfam" id="TIGR03153">
    <property type="entry name" value="cytochr_NrfH"/>
    <property type="match status" value="1"/>
</dbReference>
<keyword evidence="5" id="KW-0349">Heme</keyword>
<keyword evidence="7" id="KW-0479">Metal-binding</keyword>